<gene>
    <name evidence="1" type="ORF">CDAR_206961</name>
</gene>
<dbReference type="AlphaFoldDB" id="A0AAV4SL74"/>
<name>A0AAV4SL74_9ARAC</name>
<reference evidence="1 2" key="1">
    <citation type="submission" date="2021-06" db="EMBL/GenBank/DDBJ databases">
        <title>Caerostris darwini draft genome.</title>
        <authorList>
            <person name="Kono N."/>
            <person name="Arakawa K."/>
        </authorList>
    </citation>
    <scope>NUCLEOTIDE SEQUENCE [LARGE SCALE GENOMIC DNA]</scope>
</reference>
<keyword evidence="2" id="KW-1185">Reference proteome</keyword>
<evidence type="ECO:0000313" key="2">
    <source>
        <dbReference type="Proteomes" id="UP001054837"/>
    </source>
</evidence>
<comment type="caution">
    <text evidence="1">The sequence shown here is derived from an EMBL/GenBank/DDBJ whole genome shotgun (WGS) entry which is preliminary data.</text>
</comment>
<organism evidence="1 2">
    <name type="scientific">Caerostris darwini</name>
    <dbReference type="NCBI Taxonomy" id="1538125"/>
    <lineage>
        <taxon>Eukaryota</taxon>
        <taxon>Metazoa</taxon>
        <taxon>Ecdysozoa</taxon>
        <taxon>Arthropoda</taxon>
        <taxon>Chelicerata</taxon>
        <taxon>Arachnida</taxon>
        <taxon>Araneae</taxon>
        <taxon>Araneomorphae</taxon>
        <taxon>Entelegynae</taxon>
        <taxon>Araneoidea</taxon>
        <taxon>Araneidae</taxon>
        <taxon>Caerostris</taxon>
    </lineage>
</organism>
<evidence type="ECO:0008006" key="3">
    <source>
        <dbReference type="Google" id="ProtNLM"/>
    </source>
</evidence>
<sequence>MHLCRKFEVVPYKHLESIESDFCAIKQPTARLMYRRDIAEQSVRSKLMGMNHCRVRAPFLKTSYKDIIKLF</sequence>
<dbReference type="EMBL" id="BPLQ01008142">
    <property type="protein sequence ID" value="GIY35143.1"/>
    <property type="molecule type" value="Genomic_DNA"/>
</dbReference>
<dbReference type="Proteomes" id="UP001054837">
    <property type="component" value="Unassembled WGS sequence"/>
</dbReference>
<accession>A0AAV4SL74</accession>
<evidence type="ECO:0000313" key="1">
    <source>
        <dbReference type="EMBL" id="GIY35143.1"/>
    </source>
</evidence>
<proteinExistence type="predicted"/>
<protein>
    <recommendedName>
        <fullName evidence="3">Transposase</fullName>
    </recommendedName>
</protein>